<reference evidence="8" key="1">
    <citation type="journal article" date="2019" name="Int. J. Syst. Evol. Microbiol.">
        <title>The Global Catalogue of Microorganisms (GCM) 10K type strain sequencing project: providing services to taxonomists for standard genome sequencing and annotation.</title>
        <authorList>
            <consortium name="The Broad Institute Genomics Platform"/>
            <consortium name="The Broad Institute Genome Sequencing Center for Infectious Disease"/>
            <person name="Wu L."/>
            <person name="Ma J."/>
        </authorList>
    </citation>
    <scope>NUCLEOTIDE SEQUENCE [LARGE SCALE GENOMIC DNA]</scope>
    <source>
        <strain evidence="8">CGMCC 1.12192</strain>
    </source>
</reference>
<dbReference type="PANTHER" id="PTHR22683:SF1">
    <property type="entry name" value="TYPE VII SECRETION SYSTEM PROTEIN ESSC"/>
    <property type="match status" value="1"/>
</dbReference>
<dbReference type="SMART" id="SM00382">
    <property type="entry name" value="AAA"/>
    <property type="match status" value="2"/>
</dbReference>
<dbReference type="RefSeq" id="WP_204393489.1">
    <property type="nucleotide sequence ID" value="NZ_JAFBBW010000001.1"/>
</dbReference>
<evidence type="ECO:0000256" key="4">
    <source>
        <dbReference type="SAM" id="MobiDB-lite"/>
    </source>
</evidence>
<evidence type="ECO:0000313" key="8">
    <source>
        <dbReference type="Proteomes" id="UP001595960"/>
    </source>
</evidence>
<feature type="transmembrane region" description="Helical" evidence="5">
    <location>
        <begin position="50"/>
        <end position="67"/>
    </location>
</feature>
<feature type="transmembrane region" description="Helical" evidence="5">
    <location>
        <begin position="26"/>
        <end position="45"/>
    </location>
</feature>
<keyword evidence="1 3" id="KW-0547">Nucleotide-binding</keyword>
<evidence type="ECO:0000256" key="5">
    <source>
        <dbReference type="SAM" id="Phobius"/>
    </source>
</evidence>
<evidence type="ECO:0000256" key="2">
    <source>
        <dbReference type="ARBA" id="ARBA00022840"/>
    </source>
</evidence>
<dbReference type="InterPro" id="IPR050206">
    <property type="entry name" value="FtsK/SpoIIIE/SftA"/>
</dbReference>
<sequence length="992" mass="102289">MPEPVVAAGSPPLTLPPSPPEPARPGFPWIASIAPVAGAVVVWAVTGSAFALLFAALGPLVAIATMLDARRHGARARRAALAARSDALERLRAQVVDRHGLEREAAWRSTPSAREAILRAVPAWRHPVPRRVVVGRGTRPSGLRIDGVATDEHDAAVLREAARLDDAPVAVEAGEGIGFVGPAHLARAAARAAVVQCADAAAPGSLAVLLPATGWECLAALPHRSDDAGASTAVLAVVEADPAREVGGRAASASPPAGAIVIAVAGHPGALPPGPSAIVRVDGPRSGALHPAGGAHVELRPELLSAAEAATWAEGLDRAARRAGLASPERELPERVALESLEAEPPAERPDRSGLRVAVGECGQGRFELDLAAGPHALVAGTTGSGKSEFLLAWMTALALAYGPERVAFLLVDFKGGAAFEPIAALRHVTGIVTDLDEHEAARAVASIRAELRRREHVLRAAGARDVSVLDDGIELPRLVVVVDEFQAMVERFPELGDVIGDVAARGRSLGVHLVLASQRPNGVVREQVTANCGIRISLRVLQRADSLAVVGTDGASRIPPGRPGRAVGDRGDGCPVTFQSALAGAAVIEEARRRHAGASPPRRPWLDPLPRMVGLDSLEEVLAHGRRRATPSIPPVASSVGASAGAWHGGLALGVADDPDRQRRVRAEWHPGHDGPLAVLGAPGSGRSALLEALAAQVAAVAGDDAVLRLEGPRSRRWDAISSLRDAAGPSRRPALVVIDDLDTAFSSWPDEHRFAALAGLEHLLRSSRGTGVAVVASAARLAGLGAGLRDAFTATALLRHASRADLIHAGGAGELWHAEAPAGAGQWRGLRTQFLHAAPAARDHGDGPAPLDLAGHPLVAVASATPAADAAVLSSRWPAATLVRLGSTPDAAAEASAAIDASRVGGPQRILVGDADAWAANWSLTAAARSAATIVVHGGTAEFRALARGTGLPPLLDDHSAQCWIGRPEDPVARRRWLAADSTDSVRQAP</sequence>
<keyword evidence="5" id="KW-1133">Transmembrane helix</keyword>
<dbReference type="EMBL" id="JBHSJC010000001">
    <property type="protein sequence ID" value="MFC4829630.1"/>
    <property type="molecule type" value="Genomic_DNA"/>
</dbReference>
<comment type="caution">
    <text evidence="7">The sequence shown here is derived from an EMBL/GenBank/DDBJ whole genome shotgun (WGS) entry which is preliminary data.</text>
</comment>
<protein>
    <submittedName>
        <fullName evidence="7">FtsK/SpoIIIE domain-containing protein</fullName>
    </submittedName>
</protein>
<dbReference type="Gene3D" id="3.40.50.300">
    <property type="entry name" value="P-loop containing nucleotide triphosphate hydrolases"/>
    <property type="match status" value="3"/>
</dbReference>
<gene>
    <name evidence="7" type="ORF">ACFPER_12560</name>
</gene>
<evidence type="ECO:0000313" key="7">
    <source>
        <dbReference type="EMBL" id="MFC4829630.1"/>
    </source>
</evidence>
<organism evidence="7 8">
    <name type="scientific">Agromyces aurantiacus</name>
    <dbReference type="NCBI Taxonomy" id="165814"/>
    <lineage>
        <taxon>Bacteria</taxon>
        <taxon>Bacillati</taxon>
        <taxon>Actinomycetota</taxon>
        <taxon>Actinomycetes</taxon>
        <taxon>Micrococcales</taxon>
        <taxon>Microbacteriaceae</taxon>
        <taxon>Agromyces</taxon>
    </lineage>
</organism>
<dbReference type="InterPro" id="IPR002543">
    <property type="entry name" value="FtsK_dom"/>
</dbReference>
<dbReference type="Pfam" id="PF01580">
    <property type="entry name" value="FtsK_SpoIIIE"/>
    <property type="match status" value="1"/>
</dbReference>
<dbReference type="InterPro" id="IPR003593">
    <property type="entry name" value="AAA+_ATPase"/>
</dbReference>
<dbReference type="SUPFAM" id="SSF52540">
    <property type="entry name" value="P-loop containing nucleoside triphosphate hydrolases"/>
    <property type="match status" value="2"/>
</dbReference>
<dbReference type="Proteomes" id="UP001595960">
    <property type="component" value="Unassembled WGS sequence"/>
</dbReference>
<accession>A0ABV9R765</accession>
<dbReference type="PANTHER" id="PTHR22683">
    <property type="entry name" value="SPORULATION PROTEIN RELATED"/>
    <property type="match status" value="1"/>
</dbReference>
<evidence type="ECO:0000256" key="1">
    <source>
        <dbReference type="ARBA" id="ARBA00022741"/>
    </source>
</evidence>
<keyword evidence="5" id="KW-0472">Membrane</keyword>
<keyword evidence="8" id="KW-1185">Reference proteome</keyword>
<proteinExistence type="predicted"/>
<feature type="binding site" evidence="3">
    <location>
        <begin position="381"/>
        <end position="388"/>
    </location>
    <ligand>
        <name>ATP</name>
        <dbReference type="ChEBI" id="CHEBI:30616"/>
    </ligand>
</feature>
<keyword evidence="5" id="KW-0812">Transmembrane</keyword>
<dbReference type="PROSITE" id="PS50901">
    <property type="entry name" value="FTSK"/>
    <property type="match status" value="1"/>
</dbReference>
<keyword evidence="2 3" id="KW-0067">ATP-binding</keyword>
<dbReference type="InterPro" id="IPR027417">
    <property type="entry name" value="P-loop_NTPase"/>
</dbReference>
<name>A0ABV9R765_9MICO</name>
<feature type="region of interest" description="Disordered" evidence="4">
    <location>
        <begin position="1"/>
        <end position="20"/>
    </location>
</feature>
<evidence type="ECO:0000256" key="3">
    <source>
        <dbReference type="PROSITE-ProRule" id="PRU00289"/>
    </source>
</evidence>
<evidence type="ECO:0000259" key="6">
    <source>
        <dbReference type="PROSITE" id="PS50901"/>
    </source>
</evidence>
<dbReference type="CDD" id="cd01127">
    <property type="entry name" value="TrwB_TraG_TraD_VirD4"/>
    <property type="match status" value="1"/>
</dbReference>
<feature type="domain" description="FtsK" evidence="6">
    <location>
        <begin position="364"/>
        <end position="548"/>
    </location>
</feature>